<name>A0ABS4SRC3_9PROT</name>
<dbReference type="RefSeq" id="WP_209769502.1">
    <property type="nucleotide sequence ID" value="NZ_JAGINP010000020.1"/>
</dbReference>
<comment type="subcellular location">
    <subcellularLocation>
        <location evidence="1">Cell membrane</location>
        <topology evidence="1">Multi-pass membrane protein</topology>
    </subcellularLocation>
</comment>
<feature type="compositionally biased region" description="Basic and acidic residues" evidence="6">
    <location>
        <begin position="36"/>
        <end position="55"/>
    </location>
</feature>
<proteinExistence type="predicted"/>
<dbReference type="Gene3D" id="3.30.450.20">
    <property type="entry name" value="PAS domain"/>
    <property type="match status" value="1"/>
</dbReference>
<evidence type="ECO:0000256" key="4">
    <source>
        <dbReference type="ARBA" id="ARBA00022989"/>
    </source>
</evidence>
<evidence type="ECO:0000256" key="1">
    <source>
        <dbReference type="ARBA" id="ARBA00004651"/>
    </source>
</evidence>
<evidence type="ECO:0000256" key="5">
    <source>
        <dbReference type="ARBA" id="ARBA00023136"/>
    </source>
</evidence>
<evidence type="ECO:0000313" key="8">
    <source>
        <dbReference type="EMBL" id="MBP2295110.1"/>
    </source>
</evidence>
<keyword evidence="8" id="KW-0418">Kinase</keyword>
<keyword evidence="5" id="KW-0472">Membrane</keyword>
<organism evidence="8 9">
    <name type="scientific">Azospirillum rugosum</name>
    <dbReference type="NCBI Taxonomy" id="416170"/>
    <lineage>
        <taxon>Bacteria</taxon>
        <taxon>Pseudomonadati</taxon>
        <taxon>Pseudomonadota</taxon>
        <taxon>Alphaproteobacteria</taxon>
        <taxon>Rhodospirillales</taxon>
        <taxon>Azospirillaceae</taxon>
        <taxon>Azospirillum</taxon>
    </lineage>
</organism>
<keyword evidence="2" id="KW-1003">Cell membrane</keyword>
<dbReference type="EMBL" id="JAGINP010000020">
    <property type="protein sequence ID" value="MBP2295110.1"/>
    <property type="molecule type" value="Genomic_DNA"/>
</dbReference>
<evidence type="ECO:0000256" key="3">
    <source>
        <dbReference type="ARBA" id="ARBA00022692"/>
    </source>
</evidence>
<keyword evidence="8" id="KW-0808">Transferase</keyword>
<protein>
    <submittedName>
        <fullName evidence="8">Signal transduction histidine kinase</fullName>
    </submittedName>
</protein>
<feature type="region of interest" description="Disordered" evidence="6">
    <location>
        <begin position="32"/>
        <end position="55"/>
    </location>
</feature>
<evidence type="ECO:0000256" key="6">
    <source>
        <dbReference type="SAM" id="MobiDB-lite"/>
    </source>
</evidence>
<evidence type="ECO:0000259" key="7">
    <source>
        <dbReference type="SMART" id="SM01049"/>
    </source>
</evidence>
<dbReference type="PROSITE" id="PS51257">
    <property type="entry name" value="PROKAR_LIPOPROTEIN"/>
    <property type="match status" value="1"/>
</dbReference>
<keyword evidence="4" id="KW-1133">Transmembrane helix</keyword>
<feature type="domain" description="Single Cache" evidence="7">
    <location>
        <begin position="47"/>
        <end position="129"/>
    </location>
</feature>
<dbReference type="Proteomes" id="UP000781958">
    <property type="component" value="Unassembled WGS sequence"/>
</dbReference>
<reference evidence="8 9" key="1">
    <citation type="submission" date="2021-03" db="EMBL/GenBank/DDBJ databases">
        <title>Genomic Encyclopedia of Type Strains, Phase III (KMG-III): the genomes of soil and plant-associated and newly described type strains.</title>
        <authorList>
            <person name="Whitman W."/>
        </authorList>
    </citation>
    <scope>NUCLEOTIDE SEQUENCE [LARGE SCALE GENOMIC DNA]</scope>
    <source>
        <strain evidence="8 9">IMMIB AFH-6</strain>
    </source>
</reference>
<evidence type="ECO:0000256" key="2">
    <source>
        <dbReference type="ARBA" id="ARBA00022475"/>
    </source>
</evidence>
<dbReference type="InterPro" id="IPR033480">
    <property type="entry name" value="sCache_2"/>
</dbReference>
<sequence length="178" mass="19213">MRTLIRVLIVGLLVAGGIAAAVGCLPSSGFAQEAKPNGDQEAKPTGEQEAKPTREDAKAITLKAAALIAARGLNEAAKAFNADGEFKQGEIYVNVIDFDGVWKVYPPRPVRVGLNVSGVADPDGKLIVQEILAIARRDGEGWVEYRWLNPATNRIEPKVTYVKRVPDQDLVAYVGVYQ</sequence>
<dbReference type="Pfam" id="PF17200">
    <property type="entry name" value="sCache_2"/>
    <property type="match status" value="1"/>
</dbReference>
<evidence type="ECO:0000313" key="9">
    <source>
        <dbReference type="Proteomes" id="UP000781958"/>
    </source>
</evidence>
<dbReference type="SMART" id="SM01049">
    <property type="entry name" value="Cache_2"/>
    <property type="match status" value="1"/>
</dbReference>
<comment type="caution">
    <text evidence="8">The sequence shown here is derived from an EMBL/GenBank/DDBJ whole genome shotgun (WGS) entry which is preliminary data.</text>
</comment>
<keyword evidence="9" id="KW-1185">Reference proteome</keyword>
<keyword evidence="3" id="KW-0812">Transmembrane</keyword>
<dbReference type="GO" id="GO:0016301">
    <property type="term" value="F:kinase activity"/>
    <property type="evidence" value="ECO:0007669"/>
    <property type="project" value="UniProtKB-KW"/>
</dbReference>
<gene>
    <name evidence="8" type="ORF">J2851_004913</name>
</gene>
<accession>A0ABS4SRC3</accession>